<feature type="region of interest" description="Disordered" evidence="4">
    <location>
        <begin position="210"/>
        <end position="242"/>
    </location>
</feature>
<evidence type="ECO:0000313" key="7">
    <source>
        <dbReference type="Proteomes" id="UP000085678"/>
    </source>
</evidence>
<dbReference type="InterPro" id="IPR013761">
    <property type="entry name" value="SAM/pointed_sf"/>
</dbReference>
<dbReference type="PANTHER" id="PTHR11849:SF190">
    <property type="entry name" value="ETS-DOMAIN PROTEIN"/>
    <property type="match status" value="1"/>
</dbReference>
<dbReference type="AlphaFoldDB" id="A0A1S3K910"/>
<dbReference type="InterPro" id="IPR036390">
    <property type="entry name" value="WH_DNA-bd_sf"/>
</dbReference>
<feature type="region of interest" description="Disordered" evidence="4">
    <location>
        <begin position="254"/>
        <end position="309"/>
    </location>
</feature>
<dbReference type="PRINTS" id="PR00454">
    <property type="entry name" value="ETSDOMAIN"/>
</dbReference>
<accession>A0A1S3K910</accession>
<dbReference type="InterPro" id="IPR046328">
    <property type="entry name" value="ETS_fam"/>
</dbReference>
<dbReference type="OrthoDB" id="5961210at2759"/>
<feature type="domain" description="ETS" evidence="5">
    <location>
        <begin position="312"/>
        <end position="374"/>
    </location>
</feature>
<feature type="domain" description="PNT" evidence="6">
    <location>
        <begin position="69"/>
        <end position="156"/>
    </location>
</feature>
<evidence type="ECO:0000256" key="3">
    <source>
        <dbReference type="RuleBase" id="RU004019"/>
    </source>
</evidence>
<comment type="similarity">
    <text evidence="1 3">Belongs to the ETS family.</text>
</comment>
<dbReference type="InterPro" id="IPR003118">
    <property type="entry name" value="Pointed_dom"/>
</dbReference>
<comment type="subcellular location">
    <subcellularLocation>
        <location evidence="3">Nucleus</location>
    </subcellularLocation>
</comment>
<evidence type="ECO:0000259" key="5">
    <source>
        <dbReference type="PROSITE" id="PS50061"/>
    </source>
</evidence>
<reference evidence="8" key="1">
    <citation type="submission" date="2025-08" db="UniProtKB">
        <authorList>
            <consortium name="RefSeq"/>
        </authorList>
    </citation>
    <scope>IDENTIFICATION</scope>
    <source>
        <tissue evidence="8">Gonads</tissue>
    </source>
</reference>
<feature type="compositionally biased region" description="Basic residues" evidence="4">
    <location>
        <begin position="269"/>
        <end position="282"/>
    </location>
</feature>
<dbReference type="GO" id="GO:0000981">
    <property type="term" value="F:DNA-binding transcription factor activity, RNA polymerase II-specific"/>
    <property type="evidence" value="ECO:0007669"/>
    <property type="project" value="TreeGrafter"/>
</dbReference>
<dbReference type="GO" id="GO:0005634">
    <property type="term" value="C:nucleus"/>
    <property type="evidence" value="ECO:0007669"/>
    <property type="project" value="UniProtKB-SubCell"/>
</dbReference>
<sequence>MVHTSPVHSLCDDSSIFCDNIDLGFYDMDYQSSKPALQPMKFESLDDESMSYECLQPMNNDQILPQKKSLPSTEMQSNLLSWITKHPKNWTSSEVLDWVYYVAGKLEVDFCRFRGEAFQNMTGAKLCQLSSVDFERLVPEYGMKLFDLFHELLRGANFSKPDFFNEAPMLSGLPMQQMETNETKYEPKFDGTMLSSFEQQMRTYTIGDREYDFDPNMFPEVQDEGYNTTTDYSDSESLQRGETSYPEVFEQYPPITSILPPTQPGSGKVTRRPPGRPPKKPRQSVSSEDGSDGEYSPTQNRGRRPGQSAKGNHLWEFIRDILKNSMYCPRLIKWEDRKDGVFRFVQSEAVAAMWGRKKNNPGMTYEKLSRAMRFSRSAGYFAEVPKDGKYPKKLCFKFGPKAFGWMED</sequence>
<dbReference type="Gene3D" id="1.10.10.10">
    <property type="entry name" value="Winged helix-like DNA-binding domain superfamily/Winged helix DNA-binding domain"/>
    <property type="match status" value="1"/>
</dbReference>
<name>A0A1S3K910_LINAN</name>
<dbReference type="PANTHER" id="PTHR11849">
    <property type="entry name" value="ETS"/>
    <property type="match status" value="1"/>
</dbReference>
<dbReference type="GO" id="GO:0030154">
    <property type="term" value="P:cell differentiation"/>
    <property type="evidence" value="ECO:0007669"/>
    <property type="project" value="TreeGrafter"/>
</dbReference>
<dbReference type="SMART" id="SM00413">
    <property type="entry name" value="ETS"/>
    <property type="match status" value="1"/>
</dbReference>
<evidence type="ECO:0000256" key="2">
    <source>
        <dbReference type="ARBA" id="ARBA00023125"/>
    </source>
</evidence>
<dbReference type="Proteomes" id="UP000085678">
    <property type="component" value="Unplaced"/>
</dbReference>
<keyword evidence="2 3" id="KW-0238">DNA-binding</keyword>
<dbReference type="SUPFAM" id="SSF46785">
    <property type="entry name" value="Winged helix' DNA-binding domain"/>
    <property type="match status" value="1"/>
</dbReference>
<dbReference type="RefSeq" id="XP_013418987.1">
    <property type="nucleotide sequence ID" value="XM_013563533.2"/>
</dbReference>
<evidence type="ECO:0000256" key="1">
    <source>
        <dbReference type="ARBA" id="ARBA00005562"/>
    </source>
</evidence>
<evidence type="ECO:0000313" key="8">
    <source>
        <dbReference type="RefSeq" id="XP_013418987.1"/>
    </source>
</evidence>
<dbReference type="GO" id="GO:0043565">
    <property type="term" value="F:sequence-specific DNA binding"/>
    <property type="evidence" value="ECO:0007669"/>
    <property type="project" value="InterPro"/>
</dbReference>
<dbReference type="Gene3D" id="1.10.150.50">
    <property type="entry name" value="Transcription Factor, Ets-1"/>
    <property type="match status" value="1"/>
</dbReference>
<dbReference type="KEGG" id="lak:106179779"/>
<dbReference type="InterPro" id="IPR000418">
    <property type="entry name" value="Ets_dom"/>
</dbReference>
<organism evidence="7 8">
    <name type="scientific">Lingula anatina</name>
    <name type="common">Brachiopod</name>
    <name type="synonym">Lingula unguis</name>
    <dbReference type="NCBI Taxonomy" id="7574"/>
    <lineage>
        <taxon>Eukaryota</taxon>
        <taxon>Metazoa</taxon>
        <taxon>Spiralia</taxon>
        <taxon>Lophotrochozoa</taxon>
        <taxon>Brachiopoda</taxon>
        <taxon>Linguliformea</taxon>
        <taxon>Lingulata</taxon>
        <taxon>Lingulida</taxon>
        <taxon>Linguloidea</taxon>
        <taxon>Lingulidae</taxon>
        <taxon>Lingula</taxon>
    </lineage>
</organism>
<dbReference type="Pfam" id="PF00178">
    <property type="entry name" value="Ets"/>
    <property type="match status" value="1"/>
</dbReference>
<dbReference type="InParanoid" id="A0A1S3K910"/>
<protein>
    <submittedName>
        <fullName evidence="8">ETS homologous factor isoform X1</fullName>
    </submittedName>
</protein>
<dbReference type="SMART" id="SM00251">
    <property type="entry name" value="SAM_PNT"/>
    <property type="match status" value="1"/>
</dbReference>
<keyword evidence="3" id="KW-0539">Nucleus</keyword>
<keyword evidence="7" id="KW-1185">Reference proteome</keyword>
<feature type="compositionally biased region" description="Polar residues" evidence="4">
    <location>
        <begin position="225"/>
        <end position="242"/>
    </location>
</feature>
<evidence type="ECO:0000256" key="4">
    <source>
        <dbReference type="SAM" id="MobiDB-lite"/>
    </source>
</evidence>
<dbReference type="PROSITE" id="PS51433">
    <property type="entry name" value="PNT"/>
    <property type="match status" value="1"/>
</dbReference>
<gene>
    <name evidence="8" type="primary">LOC106179779</name>
</gene>
<dbReference type="STRING" id="7574.A0A1S3K910"/>
<dbReference type="GeneID" id="106179779"/>
<dbReference type="PROSITE" id="PS50061">
    <property type="entry name" value="ETS_DOMAIN_3"/>
    <property type="match status" value="1"/>
</dbReference>
<dbReference type="Pfam" id="PF02198">
    <property type="entry name" value="SAM_PNT"/>
    <property type="match status" value="1"/>
</dbReference>
<dbReference type="InterPro" id="IPR036388">
    <property type="entry name" value="WH-like_DNA-bd_sf"/>
</dbReference>
<proteinExistence type="inferred from homology"/>
<evidence type="ECO:0000259" key="6">
    <source>
        <dbReference type="PROSITE" id="PS51433"/>
    </source>
</evidence>
<dbReference type="SUPFAM" id="SSF47769">
    <property type="entry name" value="SAM/Pointed domain"/>
    <property type="match status" value="1"/>
</dbReference>